<name>A0A2Z2KI22_9BACL</name>
<reference evidence="1 2" key="1">
    <citation type="submission" date="2017-06" db="EMBL/GenBank/DDBJ databases">
        <title>Complete genome sequence of Paenibacillus donghaensis KCTC 13049T isolated from East Sea sediment, South Korea.</title>
        <authorList>
            <person name="Jung B.K."/>
            <person name="Hong S.-J."/>
            <person name="Shin J.-H."/>
        </authorList>
    </citation>
    <scope>NUCLEOTIDE SEQUENCE [LARGE SCALE GENOMIC DNA]</scope>
    <source>
        <strain evidence="1 2">KCTC 13049</strain>
    </source>
</reference>
<gene>
    <name evidence="1" type="ORF">B9T62_19765</name>
</gene>
<evidence type="ECO:0000313" key="2">
    <source>
        <dbReference type="Proteomes" id="UP000249890"/>
    </source>
</evidence>
<proteinExistence type="predicted"/>
<accession>A0A2Z2KI22</accession>
<dbReference type="KEGG" id="pdh:B9T62_19765"/>
<evidence type="ECO:0000313" key="1">
    <source>
        <dbReference type="EMBL" id="ASA22840.1"/>
    </source>
</evidence>
<sequence>MNLRMKRWSCQNAWCIGGSGNSIGNILKFTFYNNELKTVSLALYALLGLFFHTLNCKHLAAHKPKIYVTITEEEITDL</sequence>
<dbReference type="EMBL" id="CP021780">
    <property type="protein sequence ID" value="ASA22840.1"/>
    <property type="molecule type" value="Genomic_DNA"/>
</dbReference>
<protein>
    <submittedName>
        <fullName evidence="1">Uncharacterized protein</fullName>
    </submittedName>
</protein>
<dbReference type="AlphaFoldDB" id="A0A2Z2KI22"/>
<dbReference type="Proteomes" id="UP000249890">
    <property type="component" value="Chromosome"/>
</dbReference>
<keyword evidence="2" id="KW-1185">Reference proteome</keyword>
<organism evidence="1 2">
    <name type="scientific">Paenibacillus donghaensis</name>
    <dbReference type="NCBI Taxonomy" id="414771"/>
    <lineage>
        <taxon>Bacteria</taxon>
        <taxon>Bacillati</taxon>
        <taxon>Bacillota</taxon>
        <taxon>Bacilli</taxon>
        <taxon>Bacillales</taxon>
        <taxon>Paenibacillaceae</taxon>
        <taxon>Paenibacillus</taxon>
    </lineage>
</organism>